<dbReference type="InterPro" id="IPR014436">
    <property type="entry name" value="Extradiol_dOase_DODA"/>
</dbReference>
<comment type="caution">
    <text evidence="7">The sequence shown here is derived from an EMBL/GenBank/DDBJ whole genome shotgun (WGS) entry which is preliminary data.</text>
</comment>
<dbReference type="PANTHER" id="PTHR30096:SF0">
    <property type="entry name" value="4,5-DOPA DIOXYGENASE EXTRADIOL-LIKE PROTEIN"/>
    <property type="match status" value="1"/>
</dbReference>
<dbReference type="AlphaFoldDB" id="A0A7K0K1B4"/>
<dbReference type="Gene3D" id="3.40.830.10">
    <property type="entry name" value="LigB-like"/>
    <property type="match status" value="1"/>
</dbReference>
<evidence type="ECO:0000313" key="8">
    <source>
        <dbReference type="Proteomes" id="UP000442535"/>
    </source>
</evidence>
<evidence type="ECO:0000256" key="2">
    <source>
        <dbReference type="ARBA" id="ARBA00007581"/>
    </source>
</evidence>
<sequence length="198" mass="21622">MTKMPTVFFGHGSPMIALDHNELTGGVADLGRTVLDKFGRPQAILMVSAHWYTRGTWVQSTSRPRQIYDMGGFPPALYEVKYEPDGFPALAPRVIELLGNRANVDDSWGIDHGTWTVLVHAFPKADIPVVQLSVNAEISPQASFEIGRQLSCLVNEFATVTSTRGYRSARAITVSASCRAGASPRSSRWANCGGIRRS</sequence>
<proteinExistence type="inferred from homology"/>
<organism evidence="7 8">
    <name type="scientific">Mobiluncus porci</name>
    <dbReference type="NCBI Taxonomy" id="2652278"/>
    <lineage>
        <taxon>Bacteria</taxon>
        <taxon>Bacillati</taxon>
        <taxon>Actinomycetota</taxon>
        <taxon>Actinomycetes</taxon>
        <taxon>Actinomycetales</taxon>
        <taxon>Actinomycetaceae</taxon>
        <taxon>Mobiluncus</taxon>
    </lineage>
</organism>
<accession>A0A7K0K1B4</accession>
<keyword evidence="8" id="KW-1185">Reference proteome</keyword>
<dbReference type="PANTHER" id="PTHR30096">
    <property type="entry name" value="4,5-DOPA DIOXYGENASE EXTRADIOL-LIKE PROTEIN"/>
    <property type="match status" value="1"/>
</dbReference>
<feature type="domain" description="Extradiol ring-cleavage dioxygenase class III enzyme subunit B" evidence="6">
    <location>
        <begin position="11"/>
        <end position="157"/>
    </location>
</feature>
<dbReference type="GO" id="GO:0016702">
    <property type="term" value="F:oxidoreductase activity, acting on single donors with incorporation of molecular oxygen, incorporation of two atoms of oxygen"/>
    <property type="evidence" value="ECO:0007669"/>
    <property type="project" value="UniProtKB-ARBA"/>
</dbReference>
<protein>
    <submittedName>
        <fullName evidence="7">Dioxygenase</fullName>
    </submittedName>
</protein>
<dbReference type="GO" id="GO:0008270">
    <property type="term" value="F:zinc ion binding"/>
    <property type="evidence" value="ECO:0007669"/>
    <property type="project" value="InterPro"/>
</dbReference>
<keyword evidence="7" id="KW-0223">Dioxygenase</keyword>
<dbReference type="GO" id="GO:0008198">
    <property type="term" value="F:ferrous iron binding"/>
    <property type="evidence" value="ECO:0007669"/>
    <property type="project" value="InterPro"/>
</dbReference>
<keyword evidence="4" id="KW-0862">Zinc</keyword>
<dbReference type="EMBL" id="VUMY01000005">
    <property type="protein sequence ID" value="MST49281.1"/>
    <property type="molecule type" value="Genomic_DNA"/>
</dbReference>
<evidence type="ECO:0000256" key="1">
    <source>
        <dbReference type="ARBA" id="ARBA00001947"/>
    </source>
</evidence>
<evidence type="ECO:0000259" key="6">
    <source>
        <dbReference type="Pfam" id="PF02900"/>
    </source>
</evidence>
<name>A0A7K0K1B4_9ACTO</name>
<dbReference type="Proteomes" id="UP000442535">
    <property type="component" value="Unassembled WGS sequence"/>
</dbReference>
<keyword evidence="3" id="KW-0479">Metal-binding</keyword>
<evidence type="ECO:0000256" key="3">
    <source>
        <dbReference type="ARBA" id="ARBA00022723"/>
    </source>
</evidence>
<dbReference type="SUPFAM" id="SSF53213">
    <property type="entry name" value="LigB-like"/>
    <property type="match status" value="1"/>
</dbReference>
<evidence type="ECO:0000313" key="7">
    <source>
        <dbReference type="EMBL" id="MST49281.1"/>
    </source>
</evidence>
<dbReference type="CDD" id="cd07363">
    <property type="entry name" value="45_DOPA_Dioxygenase"/>
    <property type="match status" value="1"/>
</dbReference>
<gene>
    <name evidence="7" type="ORF">FYJ63_03355</name>
</gene>
<keyword evidence="5" id="KW-0560">Oxidoreductase</keyword>
<dbReference type="Pfam" id="PF02900">
    <property type="entry name" value="LigB"/>
    <property type="match status" value="1"/>
</dbReference>
<comment type="cofactor">
    <cofactor evidence="1">
        <name>Zn(2+)</name>
        <dbReference type="ChEBI" id="CHEBI:29105"/>
    </cofactor>
</comment>
<evidence type="ECO:0000256" key="4">
    <source>
        <dbReference type="ARBA" id="ARBA00022833"/>
    </source>
</evidence>
<evidence type="ECO:0000256" key="5">
    <source>
        <dbReference type="ARBA" id="ARBA00023002"/>
    </source>
</evidence>
<dbReference type="InterPro" id="IPR004183">
    <property type="entry name" value="Xdiol_dOase_suB"/>
</dbReference>
<comment type="similarity">
    <text evidence="2">Belongs to the DODA-type extradiol aromatic ring-opening dioxygenase family.</text>
</comment>
<reference evidence="7 8" key="1">
    <citation type="submission" date="2019-08" db="EMBL/GenBank/DDBJ databases">
        <title>In-depth cultivation of the pig gut microbiome towards novel bacterial diversity and tailored functional studies.</title>
        <authorList>
            <person name="Wylensek D."/>
            <person name="Hitch T.C.A."/>
            <person name="Clavel T."/>
        </authorList>
    </citation>
    <scope>NUCLEOTIDE SEQUENCE [LARGE SCALE GENOMIC DNA]</scope>
    <source>
        <strain evidence="7 8">RF-GAM-744-WT-7</strain>
    </source>
</reference>